<keyword evidence="2" id="KW-0449">Lipoprotein</keyword>
<dbReference type="SUPFAM" id="SSF48452">
    <property type="entry name" value="TPR-like"/>
    <property type="match status" value="1"/>
</dbReference>
<dbReference type="Proteomes" id="UP000010121">
    <property type="component" value="Unassembled WGS sequence"/>
</dbReference>
<dbReference type="PROSITE" id="PS51257">
    <property type="entry name" value="PROKAR_LIPOPROTEIN"/>
    <property type="match status" value="1"/>
</dbReference>
<evidence type="ECO:0000313" key="3">
    <source>
        <dbReference type="Proteomes" id="UP000010121"/>
    </source>
</evidence>
<comment type="caution">
    <text evidence="2">The sequence shown here is derived from an EMBL/GenBank/DDBJ whole genome shotgun (WGS) entry which is preliminary data.</text>
</comment>
<keyword evidence="3" id="KW-1185">Reference proteome</keyword>
<keyword evidence="1" id="KW-0732">Signal</keyword>
<accession>C8RXS1</accession>
<name>C8RXS1_9RHOB</name>
<protein>
    <submittedName>
        <fullName evidence="2">Putative lipoprotein</fullName>
    </submittedName>
</protein>
<organism evidence="2 3">
    <name type="scientific">Rhodobacter ferrooxidans</name>
    <dbReference type="NCBI Taxonomy" id="371731"/>
    <lineage>
        <taxon>Bacteria</taxon>
        <taxon>Pseudomonadati</taxon>
        <taxon>Pseudomonadota</taxon>
        <taxon>Alphaproteobacteria</taxon>
        <taxon>Rhodobacterales</taxon>
        <taxon>Rhodobacter group</taxon>
        <taxon>Rhodobacter</taxon>
    </lineage>
</organism>
<dbReference type="RefSeq" id="WP_008027925.1">
    <property type="nucleotide sequence ID" value="NZ_ACYY01000003.1"/>
</dbReference>
<feature type="signal peptide" evidence="1">
    <location>
        <begin position="1"/>
        <end position="21"/>
    </location>
</feature>
<feature type="chain" id="PRO_5002991700" evidence="1">
    <location>
        <begin position="22"/>
        <end position="285"/>
    </location>
</feature>
<gene>
    <name evidence="2" type="ORF">Rsw2DRAFT_0599</name>
</gene>
<dbReference type="Gene3D" id="1.25.40.10">
    <property type="entry name" value="Tetratricopeptide repeat domain"/>
    <property type="match status" value="1"/>
</dbReference>
<proteinExistence type="predicted"/>
<evidence type="ECO:0000313" key="2">
    <source>
        <dbReference type="EMBL" id="EEW26319.1"/>
    </source>
</evidence>
<dbReference type="AlphaFoldDB" id="C8RXS1"/>
<dbReference type="eggNOG" id="COG5010">
    <property type="taxonomic scope" value="Bacteria"/>
</dbReference>
<dbReference type="InterPro" id="IPR011990">
    <property type="entry name" value="TPR-like_helical_dom_sf"/>
</dbReference>
<sequence length="285" mass="30878">MRHPGMIALCLCGTVALSACGGNRDAAAARAMQSVNVIDESNLSDIMLTVGDPNEAVAYFTKTSAANPDRIDLKRNLAKSLVKAGKASEAVAVWTTVVASPEGTSDDRVALADALIRTNDWKRAEAELNQVPPTHETYERYRLEAMVADSKKDWKKADSFYEIAAGLTTKPAGVLNNWGYSKLTRSDYAGAEKLFLEAITFDSTLFTAKNNLILARGAQRKYDMPVLEMTQTERAELLYTLALTAIKQGDVTVGKGLLHEAVDTHPQHFEAAARSLAALDANVTN</sequence>
<dbReference type="Pfam" id="PF14559">
    <property type="entry name" value="TPR_19"/>
    <property type="match status" value="1"/>
</dbReference>
<dbReference type="OrthoDB" id="7819234at2"/>
<reference evidence="2 3" key="1">
    <citation type="submission" date="2009-08" db="EMBL/GenBank/DDBJ databases">
        <title>The draft genome of Rhodobacter sp. SW2.</title>
        <authorList>
            <consortium name="US DOE Joint Genome Institute (JGI-PGF)"/>
            <person name="Lucas S."/>
            <person name="Copeland A."/>
            <person name="Lapidus A."/>
            <person name="Glavina del Rio T."/>
            <person name="Tice H."/>
            <person name="Bruce D."/>
            <person name="Goodwin L."/>
            <person name="Pitluck S."/>
            <person name="Larimer F."/>
            <person name="Land M.L."/>
            <person name="Hauser L."/>
            <person name="Emerson D."/>
        </authorList>
    </citation>
    <scope>NUCLEOTIDE SEQUENCE [LARGE SCALE GENOMIC DNA]</scope>
    <source>
        <strain evidence="2 3">SW2</strain>
    </source>
</reference>
<evidence type="ECO:0000256" key="1">
    <source>
        <dbReference type="SAM" id="SignalP"/>
    </source>
</evidence>
<dbReference type="STRING" id="371731.Rsw2DRAFT_0599"/>
<dbReference type="EMBL" id="ACYY01000003">
    <property type="protein sequence ID" value="EEW26319.1"/>
    <property type="molecule type" value="Genomic_DNA"/>
</dbReference>